<accession>A0A2K9LPC7</accession>
<evidence type="ECO:0000313" key="3">
    <source>
        <dbReference type="Proteomes" id="UP000235116"/>
    </source>
</evidence>
<organism evidence="2 3">
    <name type="scientific">Ketobacter alkanivorans</name>
    <dbReference type="NCBI Taxonomy" id="1917421"/>
    <lineage>
        <taxon>Bacteria</taxon>
        <taxon>Pseudomonadati</taxon>
        <taxon>Pseudomonadota</taxon>
        <taxon>Gammaproteobacteria</taxon>
        <taxon>Pseudomonadales</taxon>
        <taxon>Ketobacteraceae</taxon>
        <taxon>Ketobacter</taxon>
    </lineage>
</organism>
<feature type="signal peptide" evidence="1">
    <location>
        <begin position="1"/>
        <end position="20"/>
    </location>
</feature>
<gene>
    <name evidence="2" type="ORF">Kalk_17635</name>
</gene>
<dbReference type="Proteomes" id="UP000235116">
    <property type="component" value="Chromosome"/>
</dbReference>
<dbReference type="RefSeq" id="WP_101895508.1">
    <property type="nucleotide sequence ID" value="NZ_CP022684.1"/>
</dbReference>
<name>A0A2K9LPC7_9GAMM</name>
<dbReference type="EMBL" id="CP022684">
    <property type="protein sequence ID" value="AUM14133.1"/>
    <property type="molecule type" value="Genomic_DNA"/>
</dbReference>
<protein>
    <submittedName>
        <fullName evidence="2">Uncharacterized protein</fullName>
    </submittedName>
</protein>
<sequence>MLRILTAAMLAMLLSGLSYAAEPPPEEPANYAFATYMGSGLYGATNSTLFVLNIPMTFQWRDREDIRIRLSTSAGFFDYDRDNLGDLEIPDSIGTLTLIPGVEKVYKVNHRWELIPHIDYGYAKNFSTKEEAQVFSTGLHTRFYTQGEIDNHVWVNKLILAGYRTFSSNVEDNYVKLLTGFDYKSGMYLSLKAGMAIPTLYGSVSWSHNGIDYADQFKSRTARDLNYELGASLYAPKPIDLWITKVNRVGLGVQRNPFGTVIRLFAGTPF</sequence>
<dbReference type="KEGG" id="kak:Kalk_17635"/>
<feature type="chain" id="PRO_5014888374" evidence="1">
    <location>
        <begin position="21"/>
        <end position="270"/>
    </location>
</feature>
<evidence type="ECO:0000256" key="1">
    <source>
        <dbReference type="SAM" id="SignalP"/>
    </source>
</evidence>
<dbReference type="OrthoDB" id="6254608at2"/>
<evidence type="ECO:0000313" key="2">
    <source>
        <dbReference type="EMBL" id="AUM14133.1"/>
    </source>
</evidence>
<reference evidence="3" key="1">
    <citation type="submission" date="2017-08" db="EMBL/GenBank/DDBJ databases">
        <title>Direct submision.</title>
        <authorList>
            <person name="Kim S.-J."/>
            <person name="Rhee S.-K."/>
        </authorList>
    </citation>
    <scope>NUCLEOTIDE SEQUENCE [LARGE SCALE GENOMIC DNA]</scope>
    <source>
        <strain evidence="3">GI5</strain>
    </source>
</reference>
<keyword evidence="1" id="KW-0732">Signal</keyword>
<dbReference type="AlphaFoldDB" id="A0A2K9LPC7"/>
<keyword evidence="3" id="KW-1185">Reference proteome</keyword>
<proteinExistence type="predicted"/>